<proteinExistence type="predicted"/>
<evidence type="ECO:0000313" key="2">
    <source>
        <dbReference type="EMBL" id="KAG5958378.1"/>
    </source>
</evidence>
<evidence type="ECO:0000256" key="1">
    <source>
        <dbReference type="SAM" id="SignalP"/>
    </source>
</evidence>
<accession>A0A9P7SNY9</accession>
<dbReference type="EMBL" id="SRPR01000149">
    <property type="protein sequence ID" value="KAG5958378.1"/>
    <property type="molecule type" value="Genomic_DNA"/>
</dbReference>
<reference evidence="3 4" key="1">
    <citation type="journal article" date="2020" name="bioRxiv">
        <title>Whole genome comparisons of ergot fungi reveals the divergence and evolution of species within the genus Claviceps are the result of varying mechanisms driving genome evolution and host range expansion.</title>
        <authorList>
            <person name="Wyka S.A."/>
            <person name="Mondo S.J."/>
            <person name="Liu M."/>
            <person name="Dettman J."/>
            <person name="Nalam V."/>
            <person name="Broders K.D."/>
        </authorList>
    </citation>
    <scope>NUCLEOTIDE SEQUENCE</scope>
    <source>
        <strain evidence="3">CCC 1102</strain>
        <strain evidence="2 4">LM583</strain>
    </source>
</reference>
<name>A0A9P7SNY9_9HYPO</name>
<sequence>MRFTLLFGIAAVVSALPLDGSDKSLLSDSASTGPKLPLYRVVDDTAPKLPLYRVFDENHQNQVRTEAGEILERSPLTGPKLPLYRIVDENHQHQVRDGVGEVLERSPLPEADKVAVNAAN</sequence>
<organism evidence="3 5">
    <name type="scientific">Claviceps arundinis</name>
    <dbReference type="NCBI Taxonomy" id="1623583"/>
    <lineage>
        <taxon>Eukaryota</taxon>
        <taxon>Fungi</taxon>
        <taxon>Dikarya</taxon>
        <taxon>Ascomycota</taxon>
        <taxon>Pezizomycotina</taxon>
        <taxon>Sordariomycetes</taxon>
        <taxon>Hypocreomycetidae</taxon>
        <taxon>Hypocreales</taxon>
        <taxon>Clavicipitaceae</taxon>
        <taxon>Claviceps</taxon>
    </lineage>
</organism>
<keyword evidence="1" id="KW-0732">Signal</keyword>
<dbReference type="Proteomes" id="UP000784919">
    <property type="component" value="Unassembled WGS sequence"/>
</dbReference>
<protein>
    <submittedName>
        <fullName evidence="3">Uncharacterized protein</fullName>
    </submittedName>
</protein>
<dbReference type="EMBL" id="SRPS01000169">
    <property type="protein sequence ID" value="KAG5964467.1"/>
    <property type="molecule type" value="Genomic_DNA"/>
</dbReference>
<dbReference type="Proteomes" id="UP000742024">
    <property type="component" value="Unassembled WGS sequence"/>
</dbReference>
<comment type="caution">
    <text evidence="3">The sequence shown here is derived from an EMBL/GenBank/DDBJ whole genome shotgun (WGS) entry which is preliminary data.</text>
</comment>
<keyword evidence="4" id="KW-1185">Reference proteome</keyword>
<evidence type="ECO:0000313" key="4">
    <source>
        <dbReference type="Proteomes" id="UP000742024"/>
    </source>
</evidence>
<feature type="signal peptide" evidence="1">
    <location>
        <begin position="1"/>
        <end position="15"/>
    </location>
</feature>
<feature type="chain" id="PRO_5040186894" evidence="1">
    <location>
        <begin position="16"/>
        <end position="120"/>
    </location>
</feature>
<dbReference type="AlphaFoldDB" id="A0A9P7SNY9"/>
<gene>
    <name evidence="3" type="ORF">E4U56_002173</name>
    <name evidence="2" type="ORF">E4U57_001342</name>
</gene>
<evidence type="ECO:0000313" key="5">
    <source>
        <dbReference type="Proteomes" id="UP000784919"/>
    </source>
</evidence>
<dbReference type="OrthoDB" id="4961440at2759"/>
<evidence type="ECO:0000313" key="3">
    <source>
        <dbReference type="EMBL" id="KAG5964467.1"/>
    </source>
</evidence>